<keyword evidence="6" id="KW-1185">Reference proteome</keyword>
<evidence type="ECO:0000256" key="3">
    <source>
        <dbReference type="ARBA" id="ARBA00022840"/>
    </source>
</evidence>
<keyword evidence="3" id="KW-0067">ATP-binding</keyword>
<dbReference type="PANTHER" id="PTHR30258">
    <property type="entry name" value="TYPE II SECRETION SYSTEM PROTEIN GSPE-RELATED"/>
    <property type="match status" value="1"/>
</dbReference>
<dbReference type="KEGG" id="vai:BU251_05620"/>
<dbReference type="Gene3D" id="3.30.300.160">
    <property type="entry name" value="Type II secretion system, protein E, N-terminal domain"/>
    <property type="match status" value="1"/>
</dbReference>
<dbReference type="SUPFAM" id="SSF52540">
    <property type="entry name" value="P-loop containing nucleoside triphosphate hydrolases"/>
    <property type="match status" value="1"/>
</dbReference>
<keyword evidence="2" id="KW-0547">Nucleotide-binding</keyword>
<dbReference type="SMART" id="SM00382">
    <property type="entry name" value="AAA"/>
    <property type="match status" value="1"/>
</dbReference>
<dbReference type="Pfam" id="PF00437">
    <property type="entry name" value="T2SSE"/>
    <property type="match status" value="1"/>
</dbReference>
<dbReference type="GO" id="GO:0005524">
    <property type="term" value="F:ATP binding"/>
    <property type="evidence" value="ECO:0007669"/>
    <property type="project" value="UniProtKB-KW"/>
</dbReference>
<dbReference type="InterPro" id="IPR003593">
    <property type="entry name" value="AAA+_ATPase"/>
</dbReference>
<comment type="similarity">
    <text evidence="1">Belongs to the GSP E family.</text>
</comment>
<evidence type="ECO:0000313" key="6">
    <source>
        <dbReference type="Proteomes" id="UP000287243"/>
    </source>
</evidence>
<accession>A0A410P545</accession>
<evidence type="ECO:0000259" key="4">
    <source>
        <dbReference type="PROSITE" id="PS00662"/>
    </source>
</evidence>
<dbReference type="AlphaFoldDB" id="A0A410P545"/>
<evidence type="ECO:0000313" key="5">
    <source>
        <dbReference type="EMBL" id="QAT17242.1"/>
    </source>
</evidence>
<dbReference type="CDD" id="cd01129">
    <property type="entry name" value="PulE-GspE-like"/>
    <property type="match status" value="1"/>
</dbReference>
<dbReference type="Gene3D" id="1.10.40.70">
    <property type="match status" value="1"/>
</dbReference>
<reference evidence="5 6" key="1">
    <citation type="submission" date="2017-01" db="EMBL/GenBank/DDBJ databases">
        <title>First insights into the biology of 'candidatus Vampirococcus archaeovorus'.</title>
        <authorList>
            <person name="Kizina J."/>
            <person name="Jordan S."/>
            <person name="Stueber K."/>
            <person name="Reinhardt R."/>
            <person name="Harder J."/>
        </authorList>
    </citation>
    <scope>NUCLEOTIDE SEQUENCE [LARGE SCALE GENOMIC DNA]</scope>
    <source>
        <strain evidence="5 6">LiM</strain>
    </source>
</reference>
<dbReference type="OrthoDB" id="9773102at2"/>
<dbReference type="Proteomes" id="UP000287243">
    <property type="component" value="Chromosome"/>
</dbReference>
<name>A0A410P545_VELA1</name>
<evidence type="ECO:0000256" key="2">
    <source>
        <dbReference type="ARBA" id="ARBA00022741"/>
    </source>
</evidence>
<dbReference type="FunFam" id="3.40.50.300:FF:000398">
    <property type="entry name" value="Type IV pilus assembly ATPase PilB"/>
    <property type="match status" value="1"/>
</dbReference>
<dbReference type="InterPro" id="IPR037257">
    <property type="entry name" value="T2SS_E_N_sf"/>
</dbReference>
<protein>
    <submittedName>
        <fullName evidence="5">Type II secretion system protein E</fullName>
    </submittedName>
</protein>
<dbReference type="InterPro" id="IPR027417">
    <property type="entry name" value="P-loop_NTPase"/>
</dbReference>
<feature type="domain" description="Bacterial type II secretion system protein E" evidence="4">
    <location>
        <begin position="385"/>
        <end position="399"/>
    </location>
</feature>
<dbReference type="SUPFAM" id="SSF160246">
    <property type="entry name" value="EspE N-terminal domain-like"/>
    <property type="match status" value="1"/>
</dbReference>
<dbReference type="InterPro" id="IPR007831">
    <property type="entry name" value="T2SS_GspE_N"/>
</dbReference>
<dbReference type="PANTHER" id="PTHR30258:SF1">
    <property type="entry name" value="PROTEIN TRANSPORT PROTEIN HOFB HOMOLOG"/>
    <property type="match status" value="1"/>
</dbReference>
<dbReference type="Pfam" id="PF05157">
    <property type="entry name" value="MshEN"/>
    <property type="match status" value="1"/>
</dbReference>
<dbReference type="InterPro" id="IPR001482">
    <property type="entry name" value="T2SS/T4SS_dom"/>
</dbReference>
<proteinExistence type="inferred from homology"/>
<organism evidence="5 6">
    <name type="scientific">Velamenicoccus archaeovorus</name>
    <dbReference type="NCBI Taxonomy" id="1930593"/>
    <lineage>
        <taxon>Bacteria</taxon>
        <taxon>Pseudomonadati</taxon>
        <taxon>Candidatus Omnitrophota</taxon>
        <taxon>Candidatus Velamenicoccus</taxon>
    </lineage>
</organism>
<dbReference type="FunFam" id="3.30.300.160:FF:000002">
    <property type="entry name" value="Type II secretion system protein E"/>
    <property type="match status" value="1"/>
</dbReference>
<dbReference type="PROSITE" id="PS00662">
    <property type="entry name" value="T2SP_E"/>
    <property type="match status" value="1"/>
</dbReference>
<dbReference type="Gene3D" id="3.30.450.90">
    <property type="match status" value="1"/>
</dbReference>
<dbReference type="GO" id="GO:0005886">
    <property type="term" value="C:plasma membrane"/>
    <property type="evidence" value="ECO:0007669"/>
    <property type="project" value="TreeGrafter"/>
</dbReference>
<evidence type="ECO:0000256" key="1">
    <source>
        <dbReference type="ARBA" id="ARBA00006611"/>
    </source>
</evidence>
<sequence>MATLKKRLMDALLQAKLLTPQDLEKAEQIQAKTGENLKDILVKQGFVKEKDLIAALAKELFIPYLELAKYKIDAQVVEMLPEKVARQYKAIPLSKIGNVLSVAMSDPLNVFAIDDLKAITGHDVDIVLASEKDIIKALDRFFKGTTGSEEMAAAAEEVGGEVEVVKTDGTIELGVVVEESEKAPIVKIVDLMLTEALKKRASDIHVEPMEHDLRIRYRIDGHLFDVFRLPKKNQNAVLARLKIISGLDITEARLPQDGRFKVKLKDREIDFRVSALPTTFGQKFVLRTLDKSKLSVGFDSLGMTEEPRRLFEEAIIKPYGMILITGPTGCGKSTTLYSILNKLNKPESNIVTIEDPVEYQVEGITQIAVRPEIGLTFASGLRSVLRQSPDVVMVGEIRDSETADIAIKASLTGQVVLSTLHTNDAVGAITRLIDMGIEPFLVASSLIVTSAKRLCRRICQHCKEPIDIPRETWKKLGLERVLGAGEKPTFFKGKGCHVCNNSGYFERIGIHEVLMIDDAVRGLIIQRASSGHIKEFAMKEKGMRTLRDDAMLLVARGITTIEEALRATTEE</sequence>
<dbReference type="GO" id="GO:0016887">
    <property type="term" value="F:ATP hydrolysis activity"/>
    <property type="evidence" value="ECO:0007669"/>
    <property type="project" value="TreeGrafter"/>
</dbReference>
<gene>
    <name evidence="5" type="ORF">BU251_05620</name>
</gene>
<dbReference type="Gene3D" id="3.40.50.300">
    <property type="entry name" value="P-loop containing nucleotide triphosphate hydrolases"/>
    <property type="match status" value="1"/>
</dbReference>
<dbReference type="EMBL" id="CP019384">
    <property type="protein sequence ID" value="QAT17242.1"/>
    <property type="molecule type" value="Genomic_DNA"/>
</dbReference>